<evidence type="ECO:0000259" key="6">
    <source>
        <dbReference type="Pfam" id="PF10566"/>
    </source>
</evidence>
<keyword evidence="3 9" id="KW-0378">Hydrolase</keyword>
<dbReference type="Gene3D" id="2.70.98.10">
    <property type="match status" value="1"/>
</dbReference>
<dbReference type="Gene3D" id="2.60.40.1180">
    <property type="entry name" value="Golgi alpha-mannosidase II"/>
    <property type="match status" value="1"/>
</dbReference>
<dbReference type="InterPro" id="IPR013780">
    <property type="entry name" value="Glyco_hydro_b"/>
</dbReference>
<protein>
    <submittedName>
        <fullName evidence="9">Glycoside hydrolase family 97 protein</fullName>
        <ecNumber evidence="9">3.2.1.-</ecNumber>
    </submittedName>
</protein>
<evidence type="ECO:0000256" key="3">
    <source>
        <dbReference type="ARBA" id="ARBA00022801"/>
    </source>
</evidence>
<dbReference type="SUPFAM" id="SSF51445">
    <property type="entry name" value="(Trans)glycosidases"/>
    <property type="match status" value="1"/>
</dbReference>
<feature type="domain" description="Glycosyl-hydrolase 97 C-terminal oligomerisation" evidence="8">
    <location>
        <begin position="559"/>
        <end position="654"/>
    </location>
</feature>
<evidence type="ECO:0000256" key="1">
    <source>
        <dbReference type="ARBA" id="ARBA00001913"/>
    </source>
</evidence>
<dbReference type="InterPro" id="IPR052720">
    <property type="entry name" value="Glycosyl_hydrolase_97"/>
</dbReference>
<dbReference type="GO" id="GO:0016798">
    <property type="term" value="F:hydrolase activity, acting on glycosyl bonds"/>
    <property type="evidence" value="ECO:0007669"/>
    <property type="project" value="UniProtKB-KW"/>
</dbReference>
<dbReference type="Pfam" id="PF14509">
    <property type="entry name" value="GH97_C"/>
    <property type="match status" value="1"/>
</dbReference>
<dbReference type="Proteomes" id="UP001595906">
    <property type="component" value="Unassembled WGS sequence"/>
</dbReference>
<dbReference type="RefSeq" id="WP_379013600.1">
    <property type="nucleotide sequence ID" value="NZ_JBHSDC010000012.1"/>
</dbReference>
<feature type="domain" description="Glycosyl-hydrolase 97 N-terminal" evidence="7">
    <location>
        <begin position="26"/>
        <end position="278"/>
    </location>
</feature>
<reference evidence="10" key="1">
    <citation type="journal article" date="2019" name="Int. J. Syst. Evol. Microbiol.">
        <title>The Global Catalogue of Microorganisms (GCM) 10K type strain sequencing project: providing services to taxonomists for standard genome sequencing and annotation.</title>
        <authorList>
            <consortium name="The Broad Institute Genomics Platform"/>
            <consortium name="The Broad Institute Genome Sequencing Center for Infectious Disease"/>
            <person name="Wu L."/>
            <person name="Ma J."/>
        </authorList>
    </citation>
    <scope>NUCLEOTIDE SEQUENCE [LARGE SCALE GENOMIC DNA]</scope>
    <source>
        <strain evidence="10">CECT 8010</strain>
    </source>
</reference>
<feature type="domain" description="Glycosyl-hydrolase 97 catalytic" evidence="6">
    <location>
        <begin position="296"/>
        <end position="461"/>
    </location>
</feature>
<comment type="subunit">
    <text evidence="2">Monomer.</text>
</comment>
<dbReference type="InterPro" id="IPR014718">
    <property type="entry name" value="GH-type_carb-bd"/>
</dbReference>
<dbReference type="InterPro" id="IPR017853">
    <property type="entry name" value="GH"/>
</dbReference>
<comment type="caution">
    <text evidence="9">The sequence shown here is derived from an EMBL/GenBank/DDBJ whole genome shotgun (WGS) entry which is preliminary data.</text>
</comment>
<gene>
    <name evidence="9" type="ORF">ACFOW1_08590</name>
</gene>
<sequence length="658" mass="74621">MQIKIITIFCCLFSFGNIIAQKNIKLQSPNGQIAFNLFIQKNRPFYTVTFKNETLVQPSSLNLVFDDGAALENCKMRQPPTFSEGIDDYQLIVGKTSVVKQPYKQAIIFFESLDGAKYHVNLEVKIFDDGLAFRYLLPSQVNKISYTLLEENTQFHFNGDPITKALILPNFTSSHEGLYTTALLSQIKEDTLMDMPALFQCNKNVFVGITEAALLNYAGMYLTKHSGILTSQLSPLPGQKDIKVKAQLPHQTPWRVMLISDRIGALIESNIITSLNMPCAFKETDWIKTGTTTFPWWNGTIVPDTSFTPGNNFETNKYYIDFCAENNILYHSVVEYGGHEWYTNDGNGYEPGPHADVTKPVYGLDMKQLCDYAKSKNVGVRVWVHWKALYPKIDTAFALFEKWGLSGMMVDFMDRDDQEMVNIQTEILQKAAAHHLHIQFHGAYKPTGLSRTYPNEFTREGTLNYECDKWNNLITPDVDINIPFTRMLAGSTDYHLGGFRAAAPNQFKVQYTRPLVMGTRCHMLAMYVVLENYQGMVCDYPDAYIGQPGFEVLQHIPTTWDETKVTNAQIDEYITIARRKQDNWYIGTISNNRSRELAITTNFLPEGEYSATIYSDAEDVAINPNHLTKRVISLKNNSIIKITVASGGGNVIILHKIK</sequence>
<accession>A0ABV8PV85</accession>
<dbReference type="InterPro" id="IPR029486">
    <property type="entry name" value="GH97_N"/>
</dbReference>
<keyword evidence="10" id="KW-1185">Reference proteome</keyword>
<proteinExistence type="predicted"/>
<keyword evidence="5 9" id="KW-0326">Glycosidase</keyword>
<evidence type="ECO:0000259" key="7">
    <source>
        <dbReference type="Pfam" id="PF14508"/>
    </source>
</evidence>
<evidence type="ECO:0000256" key="4">
    <source>
        <dbReference type="ARBA" id="ARBA00022837"/>
    </source>
</evidence>
<dbReference type="InterPro" id="IPR019563">
    <property type="entry name" value="GH97_catalytic"/>
</dbReference>
<dbReference type="PANTHER" id="PTHR35803">
    <property type="entry name" value="GLUCAN 1,4-ALPHA-GLUCOSIDASE SUSB-RELATED"/>
    <property type="match status" value="1"/>
</dbReference>
<comment type="cofactor">
    <cofactor evidence="1">
        <name>Ca(2+)</name>
        <dbReference type="ChEBI" id="CHEBI:29108"/>
    </cofactor>
</comment>
<evidence type="ECO:0000313" key="10">
    <source>
        <dbReference type="Proteomes" id="UP001595906"/>
    </source>
</evidence>
<dbReference type="PANTHER" id="PTHR35803:SF2">
    <property type="entry name" value="RETAINING ALPHA-GALACTOSIDASE"/>
    <property type="match status" value="1"/>
</dbReference>
<keyword evidence="4" id="KW-0106">Calcium</keyword>
<evidence type="ECO:0000313" key="9">
    <source>
        <dbReference type="EMBL" id="MFC4231947.1"/>
    </source>
</evidence>
<evidence type="ECO:0000259" key="8">
    <source>
        <dbReference type="Pfam" id="PF14509"/>
    </source>
</evidence>
<name>A0ABV8PV85_9BACT</name>
<dbReference type="Pfam" id="PF10566">
    <property type="entry name" value="Glyco_hydro_97"/>
    <property type="match status" value="1"/>
</dbReference>
<dbReference type="EMBL" id="JBHSDC010000012">
    <property type="protein sequence ID" value="MFC4231947.1"/>
    <property type="molecule type" value="Genomic_DNA"/>
</dbReference>
<dbReference type="InterPro" id="IPR013785">
    <property type="entry name" value="Aldolase_TIM"/>
</dbReference>
<dbReference type="Gene3D" id="3.20.20.70">
    <property type="entry name" value="Aldolase class I"/>
    <property type="match status" value="1"/>
</dbReference>
<organism evidence="9 10">
    <name type="scientific">Parasediminibacterium paludis</name>
    <dbReference type="NCBI Taxonomy" id="908966"/>
    <lineage>
        <taxon>Bacteria</taxon>
        <taxon>Pseudomonadati</taxon>
        <taxon>Bacteroidota</taxon>
        <taxon>Chitinophagia</taxon>
        <taxon>Chitinophagales</taxon>
        <taxon>Chitinophagaceae</taxon>
        <taxon>Parasediminibacterium</taxon>
    </lineage>
</organism>
<evidence type="ECO:0000256" key="5">
    <source>
        <dbReference type="ARBA" id="ARBA00023295"/>
    </source>
</evidence>
<dbReference type="EC" id="3.2.1.-" evidence="9"/>
<evidence type="ECO:0000256" key="2">
    <source>
        <dbReference type="ARBA" id="ARBA00011245"/>
    </source>
</evidence>
<dbReference type="InterPro" id="IPR029483">
    <property type="entry name" value="GH97_C"/>
</dbReference>
<dbReference type="Pfam" id="PF14508">
    <property type="entry name" value="GH97_N"/>
    <property type="match status" value="1"/>
</dbReference>